<dbReference type="GO" id="GO:0016020">
    <property type="term" value="C:membrane"/>
    <property type="evidence" value="ECO:0007669"/>
    <property type="project" value="InterPro"/>
</dbReference>
<evidence type="ECO:0000313" key="3">
    <source>
        <dbReference type="EMBL" id="KAF2836271.1"/>
    </source>
</evidence>
<dbReference type="PANTHER" id="PTHR14015:SF2">
    <property type="entry name" value="OPIOID GROWTH FACTOR RECEPTOR (OGFR) CONSERVED DOMAIN-CONTAINING PROTEIN"/>
    <property type="match status" value="1"/>
</dbReference>
<dbReference type="Proteomes" id="UP000799429">
    <property type="component" value="Unassembled WGS sequence"/>
</dbReference>
<dbReference type="PANTHER" id="PTHR14015">
    <property type="entry name" value="OPIOID GROWTH FACTOR RECEPTOR OGFR ZETA-TYPE OPIOID RECEPTOR"/>
    <property type="match status" value="1"/>
</dbReference>
<keyword evidence="4" id="KW-1185">Reference proteome</keyword>
<dbReference type="InterPro" id="IPR039574">
    <property type="entry name" value="OGFr"/>
</dbReference>
<feature type="domain" description="Opioid growth factor receptor (OGFr) conserved" evidence="2">
    <location>
        <begin position="30"/>
        <end position="139"/>
    </location>
</feature>
<name>A0A9P4S5Y1_9PEZI</name>
<organism evidence="3 4">
    <name type="scientific">Patellaria atrata CBS 101060</name>
    <dbReference type="NCBI Taxonomy" id="1346257"/>
    <lineage>
        <taxon>Eukaryota</taxon>
        <taxon>Fungi</taxon>
        <taxon>Dikarya</taxon>
        <taxon>Ascomycota</taxon>
        <taxon>Pezizomycotina</taxon>
        <taxon>Dothideomycetes</taxon>
        <taxon>Dothideomycetes incertae sedis</taxon>
        <taxon>Patellariales</taxon>
        <taxon>Patellariaceae</taxon>
        <taxon>Patellaria</taxon>
    </lineage>
</organism>
<comment type="similarity">
    <text evidence="1">Belongs to the opioid growth factor receptor family.</text>
</comment>
<feature type="non-terminal residue" evidence="3">
    <location>
        <position position="1"/>
    </location>
</feature>
<comment type="caution">
    <text evidence="3">The sequence shown here is derived from an EMBL/GenBank/DDBJ whole genome shotgun (WGS) entry which is preliminary data.</text>
</comment>
<feature type="non-terminal residue" evidence="3">
    <location>
        <position position="188"/>
    </location>
</feature>
<accession>A0A9P4S5Y1</accession>
<dbReference type="GO" id="GO:0140625">
    <property type="term" value="F:opioid growth factor receptor activity"/>
    <property type="evidence" value="ECO:0007669"/>
    <property type="project" value="InterPro"/>
</dbReference>
<proteinExistence type="inferred from homology"/>
<sequence>QPFLVRFYDPNISERDSRGRTLNQIIGWNDQKLEWSHDYIQTLFPLPEGSLFNWDVPLIDEPTFEAFRSRSDLRDSLRRSLTRMLSFYGFELNSSSGKPEVDLKADHEARFRNWVMRSNHNHLRITRIIRSLRVLGLEAEARAFFEALEEVYETGLGRSRIGPTSMMYWTRAAERPLYLAPDEDDDDA</sequence>
<dbReference type="AlphaFoldDB" id="A0A9P4S5Y1"/>
<gene>
    <name evidence="3" type="ORF">M501DRAFT_912189</name>
</gene>
<dbReference type="InterPro" id="IPR006757">
    <property type="entry name" value="OGF_rcpt"/>
</dbReference>
<evidence type="ECO:0000313" key="4">
    <source>
        <dbReference type="Proteomes" id="UP000799429"/>
    </source>
</evidence>
<evidence type="ECO:0000259" key="2">
    <source>
        <dbReference type="Pfam" id="PF04664"/>
    </source>
</evidence>
<dbReference type="EMBL" id="MU006104">
    <property type="protein sequence ID" value="KAF2836271.1"/>
    <property type="molecule type" value="Genomic_DNA"/>
</dbReference>
<evidence type="ECO:0000256" key="1">
    <source>
        <dbReference type="ARBA" id="ARBA00010365"/>
    </source>
</evidence>
<dbReference type="OrthoDB" id="9030204at2759"/>
<dbReference type="Pfam" id="PF04664">
    <property type="entry name" value="OGFr_N"/>
    <property type="match status" value="1"/>
</dbReference>
<protein>
    <recommendedName>
        <fullName evidence="2">Opioid growth factor receptor (OGFr) conserved domain-containing protein</fullName>
    </recommendedName>
</protein>
<reference evidence="3" key="1">
    <citation type="journal article" date="2020" name="Stud. Mycol.">
        <title>101 Dothideomycetes genomes: a test case for predicting lifestyles and emergence of pathogens.</title>
        <authorList>
            <person name="Haridas S."/>
            <person name="Albert R."/>
            <person name="Binder M."/>
            <person name="Bloem J."/>
            <person name="Labutti K."/>
            <person name="Salamov A."/>
            <person name="Andreopoulos B."/>
            <person name="Baker S."/>
            <person name="Barry K."/>
            <person name="Bills G."/>
            <person name="Bluhm B."/>
            <person name="Cannon C."/>
            <person name="Castanera R."/>
            <person name="Culley D."/>
            <person name="Daum C."/>
            <person name="Ezra D."/>
            <person name="Gonzalez J."/>
            <person name="Henrissat B."/>
            <person name="Kuo A."/>
            <person name="Liang C."/>
            <person name="Lipzen A."/>
            <person name="Lutzoni F."/>
            <person name="Magnuson J."/>
            <person name="Mondo S."/>
            <person name="Nolan M."/>
            <person name="Ohm R."/>
            <person name="Pangilinan J."/>
            <person name="Park H.-J."/>
            <person name="Ramirez L."/>
            <person name="Alfaro M."/>
            <person name="Sun H."/>
            <person name="Tritt A."/>
            <person name="Yoshinaga Y."/>
            <person name="Zwiers L.-H."/>
            <person name="Turgeon B."/>
            <person name="Goodwin S."/>
            <person name="Spatafora J."/>
            <person name="Crous P."/>
            <person name="Grigoriev I."/>
        </authorList>
    </citation>
    <scope>NUCLEOTIDE SEQUENCE</scope>
    <source>
        <strain evidence="3">CBS 101060</strain>
    </source>
</reference>